<keyword evidence="7" id="KW-1133">Transmembrane helix</keyword>
<evidence type="ECO:0000256" key="4">
    <source>
        <dbReference type="ARBA" id="ARBA00022568"/>
    </source>
</evidence>
<organism evidence="11 12">
    <name type="scientific">Nyssa sinensis</name>
    <dbReference type="NCBI Taxonomy" id="561372"/>
    <lineage>
        <taxon>Eukaryota</taxon>
        <taxon>Viridiplantae</taxon>
        <taxon>Streptophyta</taxon>
        <taxon>Embryophyta</taxon>
        <taxon>Tracheophyta</taxon>
        <taxon>Spermatophyta</taxon>
        <taxon>Magnoliopsida</taxon>
        <taxon>eudicotyledons</taxon>
        <taxon>Gunneridae</taxon>
        <taxon>Pentapetalae</taxon>
        <taxon>asterids</taxon>
        <taxon>Cornales</taxon>
        <taxon>Nyssaceae</taxon>
        <taxon>Nyssa</taxon>
    </lineage>
</organism>
<evidence type="ECO:0000256" key="5">
    <source>
        <dbReference type="ARBA" id="ARBA00022692"/>
    </source>
</evidence>
<dbReference type="GO" id="GO:0036444">
    <property type="term" value="P:calcium import into the mitochondrion"/>
    <property type="evidence" value="ECO:0007669"/>
    <property type="project" value="TreeGrafter"/>
</dbReference>
<proteinExistence type="inferred from homology"/>
<evidence type="ECO:0000256" key="9">
    <source>
        <dbReference type="ARBA" id="ARBA00023136"/>
    </source>
</evidence>
<reference evidence="11 12" key="1">
    <citation type="submission" date="2019-09" db="EMBL/GenBank/DDBJ databases">
        <title>A chromosome-level genome assembly of the Chinese tupelo Nyssa sinensis.</title>
        <authorList>
            <person name="Yang X."/>
            <person name="Kang M."/>
            <person name="Yang Y."/>
            <person name="Xiong H."/>
            <person name="Wang M."/>
            <person name="Zhang Z."/>
            <person name="Wang Z."/>
            <person name="Wu H."/>
            <person name="Ma T."/>
            <person name="Liu J."/>
            <person name="Xi Z."/>
        </authorList>
    </citation>
    <scope>NUCLEOTIDE SEQUENCE [LARGE SCALE GENOMIC DNA]</scope>
    <source>
        <strain evidence="11">J267</strain>
        <tissue evidence="11">Leaf</tissue>
    </source>
</reference>
<keyword evidence="9" id="KW-0472">Membrane</keyword>
<sequence>MALRRTLAKRLFNKNREQSPVATLEHSPIWSPSIQRTLVPPNAAKANFHREFLTSPDSAENGFFRRFLQRRGINQSARLPEFLSVPVGDKLREKLRSMNIPGDRLRLDGLSPPATTTAPADTLDGISALDARKILRVSQLEKLKSRLRQIQLNSISYSEFVQICVDGCSNHEQGLEFAKTLDESGSVIVLGSVVFLRPEQVAKSMETIISQSVATPNDPRRKELEQLEKQKIVIDREAELSVRRELCCGLGFIVLQTLGFMRLTFWELTWDVMEPICFFVTSLHFMLAYGFFLRTTKEPSFESYFQRRFRAKQKKLMKIHNFDIEKYDELCKAFYPHYHNLQNSGHFPTSDHAGVGQFLKPCIAHGT</sequence>
<evidence type="ECO:0000259" key="10">
    <source>
        <dbReference type="Pfam" id="PF04678"/>
    </source>
</evidence>
<keyword evidence="3" id="KW-0813">Transport</keyword>
<keyword evidence="4" id="KW-0109">Calcium transport</keyword>
<evidence type="ECO:0000256" key="1">
    <source>
        <dbReference type="ARBA" id="ARBA00004141"/>
    </source>
</evidence>
<keyword evidence="6" id="KW-0106">Calcium</keyword>
<dbReference type="GO" id="GO:1990246">
    <property type="term" value="C:uniplex complex"/>
    <property type="evidence" value="ECO:0007669"/>
    <property type="project" value="TreeGrafter"/>
</dbReference>
<dbReference type="OrthoDB" id="278338at2759"/>
<comment type="subcellular location">
    <subcellularLocation>
        <location evidence="1">Membrane</location>
        <topology evidence="1">Multi-pass membrane protein</topology>
    </subcellularLocation>
</comment>
<gene>
    <name evidence="11" type="ORF">F0562_027342</name>
</gene>
<evidence type="ECO:0000256" key="6">
    <source>
        <dbReference type="ARBA" id="ARBA00022837"/>
    </source>
</evidence>
<evidence type="ECO:0000256" key="2">
    <source>
        <dbReference type="ARBA" id="ARBA00005653"/>
    </source>
</evidence>
<dbReference type="GO" id="GO:0051560">
    <property type="term" value="P:mitochondrial calcium ion homeostasis"/>
    <property type="evidence" value="ECO:0007669"/>
    <property type="project" value="InterPro"/>
</dbReference>
<dbReference type="AlphaFoldDB" id="A0A5J5B4W3"/>
<evidence type="ECO:0000313" key="12">
    <source>
        <dbReference type="Proteomes" id="UP000325577"/>
    </source>
</evidence>
<comment type="similarity">
    <text evidence="2">Belongs to the MCU (TC 1.A.77) family.</text>
</comment>
<dbReference type="PANTHER" id="PTHR13462:SF17">
    <property type="entry name" value="CALCIUM UNIPORTER PROTEIN 4, MITOCHONDRIAL"/>
    <property type="match status" value="1"/>
</dbReference>
<name>A0A5J5B4W3_9ASTE</name>
<dbReference type="Pfam" id="PF04678">
    <property type="entry name" value="MCU"/>
    <property type="match status" value="1"/>
</dbReference>
<keyword evidence="12" id="KW-1185">Reference proteome</keyword>
<dbReference type="GO" id="GO:0015292">
    <property type="term" value="F:uniporter activity"/>
    <property type="evidence" value="ECO:0007669"/>
    <property type="project" value="TreeGrafter"/>
</dbReference>
<dbReference type="Proteomes" id="UP000325577">
    <property type="component" value="Linkage Group LG15"/>
</dbReference>
<dbReference type="InterPro" id="IPR006769">
    <property type="entry name" value="MCU_C"/>
</dbReference>
<dbReference type="PANTHER" id="PTHR13462">
    <property type="entry name" value="CALCIUM UNIPORTER PROTEIN, MITOCHONDRIAL"/>
    <property type="match status" value="1"/>
</dbReference>
<accession>A0A5J5B4W3</accession>
<keyword evidence="5" id="KW-0812">Transmembrane</keyword>
<evidence type="ECO:0000256" key="8">
    <source>
        <dbReference type="ARBA" id="ARBA00023065"/>
    </source>
</evidence>
<feature type="domain" description="Calcium uniporter protein C-terminal" evidence="10">
    <location>
        <begin position="172"/>
        <end position="330"/>
    </location>
</feature>
<evidence type="ECO:0000256" key="3">
    <source>
        <dbReference type="ARBA" id="ARBA00022448"/>
    </source>
</evidence>
<evidence type="ECO:0000313" key="11">
    <source>
        <dbReference type="EMBL" id="KAA8537668.1"/>
    </source>
</evidence>
<evidence type="ECO:0000256" key="7">
    <source>
        <dbReference type="ARBA" id="ARBA00022989"/>
    </source>
</evidence>
<keyword evidence="8" id="KW-0406">Ion transport</keyword>
<dbReference type="EMBL" id="CM018038">
    <property type="protein sequence ID" value="KAA8537668.1"/>
    <property type="molecule type" value="Genomic_DNA"/>
</dbReference>
<protein>
    <recommendedName>
        <fullName evidence="10">Calcium uniporter protein C-terminal domain-containing protein</fullName>
    </recommendedName>
</protein>
<dbReference type="InterPro" id="IPR039055">
    <property type="entry name" value="MCU_fam"/>
</dbReference>
<dbReference type="GO" id="GO:0005262">
    <property type="term" value="F:calcium channel activity"/>
    <property type="evidence" value="ECO:0007669"/>
    <property type="project" value="TreeGrafter"/>
</dbReference>